<dbReference type="PRINTS" id="PR00419">
    <property type="entry name" value="ADXRDTASE"/>
</dbReference>
<protein>
    <recommendedName>
        <fullName evidence="5">DUF6314 domain-containing protein</fullName>
    </recommendedName>
</protein>
<dbReference type="InterPro" id="IPR050346">
    <property type="entry name" value="FMO-like"/>
</dbReference>
<dbReference type="GO" id="GO:0050660">
    <property type="term" value="F:flavin adenine dinucleotide binding"/>
    <property type="evidence" value="ECO:0007669"/>
    <property type="project" value="InterPro"/>
</dbReference>
<evidence type="ECO:0000313" key="6">
    <source>
        <dbReference type="EMBL" id="KAL1585015.1"/>
    </source>
</evidence>
<dbReference type="GO" id="GO:0050661">
    <property type="term" value="F:NADP binding"/>
    <property type="evidence" value="ECO:0007669"/>
    <property type="project" value="InterPro"/>
</dbReference>
<evidence type="ECO:0000256" key="2">
    <source>
        <dbReference type="ARBA" id="ARBA00022630"/>
    </source>
</evidence>
<organism evidence="6 7">
    <name type="scientific">Cladosporium halotolerans</name>
    <dbReference type="NCBI Taxonomy" id="1052096"/>
    <lineage>
        <taxon>Eukaryota</taxon>
        <taxon>Fungi</taxon>
        <taxon>Dikarya</taxon>
        <taxon>Ascomycota</taxon>
        <taxon>Pezizomycotina</taxon>
        <taxon>Dothideomycetes</taxon>
        <taxon>Dothideomycetidae</taxon>
        <taxon>Cladosporiales</taxon>
        <taxon>Cladosporiaceae</taxon>
        <taxon>Cladosporium</taxon>
    </lineage>
</organism>
<dbReference type="SUPFAM" id="SSF51905">
    <property type="entry name" value="FAD/NAD(P)-binding domain"/>
    <property type="match status" value="1"/>
</dbReference>
<dbReference type="InterPro" id="IPR020946">
    <property type="entry name" value="Flavin_mOase-like"/>
</dbReference>
<dbReference type="Proteomes" id="UP000803884">
    <property type="component" value="Unassembled WGS sequence"/>
</dbReference>
<accession>A0AB34KJS9</accession>
<dbReference type="Pfam" id="PF19834">
    <property type="entry name" value="DUF6314"/>
    <property type="match status" value="1"/>
</dbReference>
<dbReference type="InterPro" id="IPR036188">
    <property type="entry name" value="FAD/NAD-bd_sf"/>
</dbReference>
<evidence type="ECO:0000256" key="1">
    <source>
        <dbReference type="ARBA" id="ARBA00009183"/>
    </source>
</evidence>
<name>A0AB34KJS9_9PEZI</name>
<evidence type="ECO:0000313" key="7">
    <source>
        <dbReference type="Proteomes" id="UP000803884"/>
    </source>
</evidence>
<proteinExistence type="inferred from homology"/>
<dbReference type="GO" id="GO:0004499">
    <property type="term" value="F:N,N-dimethylaniline monooxygenase activity"/>
    <property type="evidence" value="ECO:0007669"/>
    <property type="project" value="InterPro"/>
</dbReference>
<dbReference type="RefSeq" id="XP_069228121.1">
    <property type="nucleotide sequence ID" value="XM_069374845.1"/>
</dbReference>
<dbReference type="PANTHER" id="PTHR23023">
    <property type="entry name" value="DIMETHYLANILINE MONOOXYGENASE"/>
    <property type="match status" value="1"/>
</dbReference>
<evidence type="ECO:0000259" key="5">
    <source>
        <dbReference type="Pfam" id="PF19834"/>
    </source>
</evidence>
<keyword evidence="3" id="KW-0274">FAD</keyword>
<keyword evidence="4" id="KW-0560">Oxidoreductase</keyword>
<dbReference type="AlphaFoldDB" id="A0AB34KJS9"/>
<comment type="caution">
    <text evidence="6">The sequence shown here is derived from an EMBL/GenBank/DDBJ whole genome shotgun (WGS) entry which is preliminary data.</text>
</comment>
<dbReference type="EMBL" id="JAAQHG020000022">
    <property type="protein sequence ID" value="KAL1585015.1"/>
    <property type="molecule type" value="Genomic_DNA"/>
</dbReference>
<feature type="domain" description="DUF6314" evidence="5">
    <location>
        <begin position="594"/>
        <end position="757"/>
    </location>
</feature>
<sequence>MECDTAPKSADLLPPSMNSAKRSVCIVGAGPAGLVAAKTIVQSGQCDVTIYEKSDRLGGIWALDESSVGEYLSPFTPTNLSKFTVAFSDLSWNSVDFNGDGKATGPPMFPRAWQVNKYLEAYRRRYIPDGVIEFGHEVTATSQMKQLAVGAKPFWRITVRNRQGDEEVKSFDNLIVASGFFSAARPLQQNVAVGLDNLSVKTIHSSRFRTLEDLFPNGKSAAGKDILVIGGGNSSGEVAAAIASSLSNAQWSPEPAQAKRFEGCKIIHVTPKPLYGIPPFIPTDESSTSYVPVDFHLYNLSRRLPGPIAGNAGRVTEDVKNMLHGAMKSMLGGNQSDLGAEALVAPEGSERATVQVALSESYPEYVRSGMIQVLAGHVSSIDARDEDTAMANVKKGENTLKLDNIGAVVYATGYSPETALQLFHPSVKKALHYDPDSMRLPLILERWQTMKRSGEDDHLALIGFYEGPYWPIMEMQARLTAARWFNDEELPQKPYEQAAKLLELRQAMKDRALDIPQYWFGDYLGYMEELSSLLHLERNDGQFAEREGAVSPSRYLSPADDKAEAHKTMVDMHNVWNACRNDGKYVPRAVFRALHGNWDLHRRITSSKGAFPSGVFTGTASFHTRFPTTDKTKQVFDLEYIYIESGTFTPATGQPITASRRYVYRYAESTDKLSVWFVKPDRNLEVDYLFHNLAFARPEEAREEGACVAKADHLCVDDMYDTQYRFPMKGIALHSFQVSHTVKGPSKDYVAVADYRRPEKRK</sequence>
<comment type="similarity">
    <text evidence="1">Belongs to the FMO family.</text>
</comment>
<evidence type="ECO:0000256" key="4">
    <source>
        <dbReference type="ARBA" id="ARBA00023002"/>
    </source>
</evidence>
<dbReference type="Pfam" id="PF00743">
    <property type="entry name" value="FMO-like"/>
    <property type="match status" value="1"/>
</dbReference>
<dbReference type="GeneID" id="96007683"/>
<dbReference type="Gene3D" id="3.50.50.60">
    <property type="entry name" value="FAD/NAD(P)-binding domain"/>
    <property type="match status" value="2"/>
</dbReference>
<keyword evidence="2" id="KW-0285">Flavoprotein</keyword>
<gene>
    <name evidence="6" type="ORF">WHR41_06240</name>
</gene>
<reference evidence="6 7" key="1">
    <citation type="journal article" date="2020" name="Microbiol. Resour. Announc.">
        <title>Draft Genome Sequence of a Cladosporium Species Isolated from the Mesophotic Ascidian Didemnum maculosum.</title>
        <authorList>
            <person name="Gioti A."/>
            <person name="Siaperas R."/>
            <person name="Nikolaivits E."/>
            <person name="Le Goff G."/>
            <person name="Ouazzani J."/>
            <person name="Kotoulas G."/>
            <person name="Topakas E."/>
        </authorList>
    </citation>
    <scope>NUCLEOTIDE SEQUENCE [LARGE SCALE GENOMIC DNA]</scope>
    <source>
        <strain evidence="6 7">TM138-S3</strain>
    </source>
</reference>
<dbReference type="InterPro" id="IPR045632">
    <property type="entry name" value="DUF6314"/>
</dbReference>
<evidence type="ECO:0000256" key="3">
    <source>
        <dbReference type="ARBA" id="ARBA00022827"/>
    </source>
</evidence>
<keyword evidence="7" id="KW-1185">Reference proteome</keyword>